<dbReference type="PROSITE" id="PS00922">
    <property type="entry name" value="TRANSGLYCOSYLASE"/>
    <property type="match status" value="1"/>
</dbReference>
<dbReference type="OrthoDB" id="9815002at2"/>
<dbReference type="SUPFAM" id="SSF53955">
    <property type="entry name" value="Lysozyme-like"/>
    <property type="match status" value="1"/>
</dbReference>
<dbReference type="PANTHER" id="PTHR37423">
    <property type="entry name" value="SOLUBLE LYTIC MUREIN TRANSGLYCOSYLASE-RELATED"/>
    <property type="match status" value="1"/>
</dbReference>
<keyword evidence="3 4" id="KW-0732">Signal</keyword>
<evidence type="ECO:0000256" key="3">
    <source>
        <dbReference type="ARBA" id="ARBA00022729"/>
    </source>
</evidence>
<evidence type="ECO:0000256" key="4">
    <source>
        <dbReference type="SAM" id="SignalP"/>
    </source>
</evidence>
<dbReference type="KEGG" id="pamo:BAR1_01465"/>
<dbReference type="EMBL" id="CP032125">
    <property type="protein sequence ID" value="AXX96720.1"/>
    <property type="molecule type" value="Genomic_DNA"/>
</dbReference>
<dbReference type="RefSeq" id="WP_118941378.1">
    <property type="nucleotide sequence ID" value="NZ_CP032125.1"/>
</dbReference>
<dbReference type="InterPro" id="IPR000189">
    <property type="entry name" value="Transglyc_AS"/>
</dbReference>
<dbReference type="GO" id="GO:0016020">
    <property type="term" value="C:membrane"/>
    <property type="evidence" value="ECO:0007669"/>
    <property type="project" value="InterPro"/>
</dbReference>
<name>A0A347UCZ2_9RHOB</name>
<dbReference type="Proteomes" id="UP000261704">
    <property type="component" value="Chromosome"/>
</dbReference>
<keyword evidence="7" id="KW-1185">Reference proteome</keyword>
<dbReference type="CDD" id="cd13401">
    <property type="entry name" value="Slt70-like"/>
    <property type="match status" value="1"/>
</dbReference>
<evidence type="ECO:0000259" key="5">
    <source>
        <dbReference type="Pfam" id="PF01464"/>
    </source>
</evidence>
<evidence type="ECO:0000256" key="2">
    <source>
        <dbReference type="ARBA" id="ARBA00009387"/>
    </source>
</evidence>
<dbReference type="GO" id="GO:0008933">
    <property type="term" value="F:peptidoglycan lytic transglycosylase activity"/>
    <property type="evidence" value="ECO:0007669"/>
    <property type="project" value="InterPro"/>
</dbReference>
<gene>
    <name evidence="6" type="ORF">BAR1_01465</name>
</gene>
<dbReference type="AlphaFoldDB" id="A0A347UCZ2"/>
<dbReference type="Pfam" id="PF01464">
    <property type="entry name" value="SLT"/>
    <property type="match status" value="1"/>
</dbReference>
<organism evidence="6 7">
    <name type="scientific">Profundibacter amoris</name>
    <dbReference type="NCBI Taxonomy" id="2171755"/>
    <lineage>
        <taxon>Bacteria</taxon>
        <taxon>Pseudomonadati</taxon>
        <taxon>Pseudomonadota</taxon>
        <taxon>Alphaproteobacteria</taxon>
        <taxon>Rhodobacterales</taxon>
        <taxon>Paracoccaceae</taxon>
        <taxon>Profundibacter</taxon>
    </lineage>
</organism>
<dbReference type="InterPro" id="IPR008258">
    <property type="entry name" value="Transglycosylase_SLT_dom_1"/>
</dbReference>
<dbReference type="Gene3D" id="1.25.20.10">
    <property type="entry name" value="Bacterial muramidases"/>
    <property type="match status" value="1"/>
</dbReference>
<comment type="similarity">
    <text evidence="1">Belongs to the transglycosylase Slt family.</text>
</comment>
<dbReference type="InterPro" id="IPR023346">
    <property type="entry name" value="Lysozyme-like_dom_sf"/>
</dbReference>
<comment type="similarity">
    <text evidence="2">Belongs to the virb1 family.</text>
</comment>
<dbReference type="GO" id="GO:0042597">
    <property type="term" value="C:periplasmic space"/>
    <property type="evidence" value="ECO:0007669"/>
    <property type="project" value="InterPro"/>
</dbReference>
<feature type="chain" id="PRO_5016831478" evidence="4">
    <location>
        <begin position="21"/>
        <end position="647"/>
    </location>
</feature>
<sequence length="647" mass="71344">MRLIPSVTIALLAFAPLSRAQEQPAPSALSAALKAVSEADWELASAQVRPVGQIGADLVTWYRLRAGQGTLAEYNAFLARNADWPGLPLMHKKGEAAITADTPAQDVIAYFKEFEPRTGYGVLQLARAQEAVGQKGEAAAEVVLAWRTFALTKAEHEAFLASYNTLLAPHHVARLDMLLWRGRFTDAQRLFPLVGEGWQALAKARIGLRRRVENVDALIKAVPKDLQDDPGLAYERFVWRARKGRSLDAVALLLERSTSAEALGEPSYWANRRRSLARQMMREGDGVTAYRLASSHYLVEGSDYADLEWLSGYLALRYLNDPKTALAHFQSFRVAVKSPISLGRAGYWEGRAYEAMKDTGSAQASYAFGAEYQTSFYGLLAAERGGFSMDAALTGAEAFPDWRQAPFMSSSVLKAALMLYQAGNTALAKRFFLQVAEKLDRTELGQLADLALALQDPHIALMIAKQGARRGIVLPRAYYPLHDLVKQDLPVAPELALAIARRESEFNPVVESGVGAKGLMQLMPKTAKAVAESLEVDFEAGLLLTDWQYNARLGTAYLVKLQEEFSKSPVLVSVGYNAGPNRVRSWITAFGDPRSAGVDVVDWIEHIPFRETRNYVMRVAESLPVYRARLTGRTPPLDLIKELRNGG</sequence>
<reference evidence="6 7" key="1">
    <citation type="submission" date="2018-09" db="EMBL/GenBank/DDBJ databases">
        <title>Profundibacter amoris BAR1 gen. nov., sp. nov., a new member of the Roseobacter clade isolated at Lokis Castle Vent Field on the Arctic Mid-Oceanic Ridge.</title>
        <authorList>
            <person name="Le Moine Bauer S."/>
            <person name="Sjoeberg A.G."/>
            <person name="L'Haridon S."/>
            <person name="Stokke R."/>
            <person name="Roalkvam I."/>
            <person name="Steen I.H."/>
            <person name="Dahle H."/>
        </authorList>
    </citation>
    <scope>NUCLEOTIDE SEQUENCE [LARGE SCALE GENOMIC DNA]</scope>
    <source>
        <strain evidence="6 7">BAR1</strain>
    </source>
</reference>
<protein>
    <submittedName>
        <fullName evidence="6">Lytic transglycosylase domain-containing protein</fullName>
    </submittedName>
</protein>
<dbReference type="Gene3D" id="1.10.530.10">
    <property type="match status" value="1"/>
</dbReference>
<evidence type="ECO:0000313" key="7">
    <source>
        <dbReference type="Proteomes" id="UP000261704"/>
    </source>
</evidence>
<evidence type="ECO:0000313" key="6">
    <source>
        <dbReference type="EMBL" id="AXX96720.1"/>
    </source>
</evidence>
<dbReference type="GO" id="GO:0004553">
    <property type="term" value="F:hydrolase activity, hydrolyzing O-glycosyl compounds"/>
    <property type="evidence" value="ECO:0007669"/>
    <property type="project" value="InterPro"/>
</dbReference>
<proteinExistence type="inferred from homology"/>
<dbReference type="PANTHER" id="PTHR37423:SF2">
    <property type="entry name" value="MEMBRANE-BOUND LYTIC MUREIN TRANSGLYCOSYLASE C"/>
    <property type="match status" value="1"/>
</dbReference>
<dbReference type="SUPFAM" id="SSF48435">
    <property type="entry name" value="Bacterial muramidases"/>
    <property type="match status" value="1"/>
</dbReference>
<feature type="domain" description="Transglycosylase SLT" evidence="5">
    <location>
        <begin position="491"/>
        <end position="591"/>
    </location>
</feature>
<dbReference type="InterPro" id="IPR008939">
    <property type="entry name" value="Lytic_TGlycosylase_superhlx_U"/>
</dbReference>
<feature type="signal peptide" evidence="4">
    <location>
        <begin position="1"/>
        <end position="20"/>
    </location>
</feature>
<evidence type="ECO:0000256" key="1">
    <source>
        <dbReference type="ARBA" id="ARBA00007734"/>
    </source>
</evidence>
<dbReference type="GO" id="GO:0000270">
    <property type="term" value="P:peptidoglycan metabolic process"/>
    <property type="evidence" value="ECO:0007669"/>
    <property type="project" value="InterPro"/>
</dbReference>
<accession>A0A347UCZ2</accession>